<evidence type="ECO:0000313" key="1">
    <source>
        <dbReference type="EMBL" id="RXF70815.1"/>
    </source>
</evidence>
<comment type="caution">
    <text evidence="1">The sequence shown here is derived from an EMBL/GenBank/DDBJ whole genome shotgun (WGS) entry which is preliminary data.</text>
</comment>
<organism evidence="1 2">
    <name type="scientific">Hansschlegelia zhihuaiae</name>
    <dbReference type="NCBI Taxonomy" id="405005"/>
    <lineage>
        <taxon>Bacteria</taxon>
        <taxon>Pseudomonadati</taxon>
        <taxon>Pseudomonadota</taxon>
        <taxon>Alphaproteobacteria</taxon>
        <taxon>Hyphomicrobiales</taxon>
        <taxon>Methylopilaceae</taxon>
        <taxon>Hansschlegelia</taxon>
    </lineage>
</organism>
<protein>
    <submittedName>
        <fullName evidence="1">Uncharacterized protein</fullName>
    </submittedName>
</protein>
<gene>
    <name evidence="1" type="ORF">EK403_16725</name>
</gene>
<proteinExistence type="predicted"/>
<dbReference type="Proteomes" id="UP000289708">
    <property type="component" value="Unassembled WGS sequence"/>
</dbReference>
<name>A0A4Q0MC96_9HYPH</name>
<dbReference type="AlphaFoldDB" id="A0A4Q0MC96"/>
<reference evidence="1 2" key="1">
    <citation type="submission" date="2018-12" db="EMBL/GenBank/DDBJ databases">
        <title>bacterium Hansschlegelia zhihuaiae S113.</title>
        <authorList>
            <person name="He J."/>
        </authorList>
    </citation>
    <scope>NUCLEOTIDE SEQUENCE [LARGE SCALE GENOMIC DNA]</scope>
    <source>
        <strain evidence="1 2">S 113</strain>
    </source>
</reference>
<accession>A0A4Q0MC96</accession>
<evidence type="ECO:0000313" key="2">
    <source>
        <dbReference type="Proteomes" id="UP000289708"/>
    </source>
</evidence>
<keyword evidence="2" id="KW-1185">Reference proteome</keyword>
<dbReference type="RefSeq" id="WP_128778608.1">
    <property type="nucleotide sequence ID" value="NZ_RYFI01000017.1"/>
</dbReference>
<dbReference type="EMBL" id="RYFI01000017">
    <property type="protein sequence ID" value="RXF70815.1"/>
    <property type="molecule type" value="Genomic_DNA"/>
</dbReference>
<sequence length="66" mass="6993">MTFKNIFAPARSGEDMPSACEHSHKVLFGLLALTFAPMLLAHVFCMSQEAEAAAAPTAVEQSAAAR</sequence>